<accession>A0A101QJ38</accession>
<gene>
    <name evidence="1" type="ORF">AQJ11_09065</name>
</gene>
<evidence type="ECO:0000313" key="2">
    <source>
        <dbReference type="Proteomes" id="UP000053398"/>
    </source>
</evidence>
<proteinExistence type="predicted"/>
<dbReference type="RefSeq" id="WP_059262516.1">
    <property type="nucleotide sequence ID" value="NZ_KQ948353.1"/>
</dbReference>
<dbReference type="Proteomes" id="UP000053398">
    <property type="component" value="Unassembled WGS sequence"/>
</dbReference>
<name>A0A101QJ38_STRCK</name>
<evidence type="ECO:0000313" key="1">
    <source>
        <dbReference type="EMBL" id="KUN30858.1"/>
    </source>
</evidence>
<dbReference type="EMBL" id="LMWP01000008">
    <property type="protein sequence ID" value="KUN30858.1"/>
    <property type="molecule type" value="Genomic_DNA"/>
</dbReference>
<sequence>MPAALGPRLTGSLAQQAADVVAHADERGEEAARGGAGPVGPVVRYDGLVGRVTESGLADGGSDRLVDAIVARGDTEAVGERVRVHRDAGASEQPRIVVGALRACARLVRWVGR</sequence>
<comment type="caution">
    <text evidence="1">The sequence shown here is derived from an EMBL/GenBank/DDBJ whole genome shotgun (WGS) entry which is preliminary data.</text>
</comment>
<organism evidence="1 2">
    <name type="scientific">Streptomyces corchorusii</name>
    <name type="common">Streptomyces chibaensis</name>
    <dbReference type="NCBI Taxonomy" id="1903"/>
    <lineage>
        <taxon>Bacteria</taxon>
        <taxon>Bacillati</taxon>
        <taxon>Actinomycetota</taxon>
        <taxon>Actinomycetes</taxon>
        <taxon>Kitasatosporales</taxon>
        <taxon>Streptomycetaceae</taxon>
        <taxon>Streptomyces</taxon>
    </lineage>
</organism>
<dbReference type="AlphaFoldDB" id="A0A101QJ38"/>
<reference evidence="1 2" key="1">
    <citation type="submission" date="2015-10" db="EMBL/GenBank/DDBJ databases">
        <title>Draft genome sequence of Streptomyces corchorusii DSM 40340, type strain for the species Streptomyces corchorusii.</title>
        <authorList>
            <person name="Ruckert C."/>
            <person name="Winkler A."/>
            <person name="Kalinowski J."/>
            <person name="Kampfer P."/>
            <person name="Glaeser S."/>
        </authorList>
    </citation>
    <scope>NUCLEOTIDE SEQUENCE [LARGE SCALE GENOMIC DNA]</scope>
    <source>
        <strain evidence="1 2">DSM 40340</strain>
    </source>
</reference>
<keyword evidence="2" id="KW-1185">Reference proteome</keyword>
<protein>
    <submittedName>
        <fullName evidence="1">Uncharacterized protein</fullName>
    </submittedName>
</protein>